<dbReference type="OrthoDB" id="660759at2759"/>
<organism evidence="11 12">
    <name type="scientific">Scyliorhinus torazame</name>
    <name type="common">Cloudy catshark</name>
    <name type="synonym">Catulus torazame</name>
    <dbReference type="NCBI Taxonomy" id="75743"/>
    <lineage>
        <taxon>Eukaryota</taxon>
        <taxon>Metazoa</taxon>
        <taxon>Chordata</taxon>
        <taxon>Craniata</taxon>
        <taxon>Vertebrata</taxon>
        <taxon>Chondrichthyes</taxon>
        <taxon>Elasmobranchii</taxon>
        <taxon>Galeomorphii</taxon>
        <taxon>Galeoidea</taxon>
        <taxon>Carcharhiniformes</taxon>
        <taxon>Scyliorhinidae</taxon>
        <taxon>Scyliorhinus</taxon>
    </lineage>
</organism>
<dbReference type="PANTHER" id="PTHR23137">
    <property type="entry name" value="VESICLE TRANSPORT PROTEIN-RELATED"/>
    <property type="match status" value="1"/>
</dbReference>
<dbReference type="PANTHER" id="PTHR23137:SF36">
    <property type="entry name" value="VESICLE TRANSPORT PROTEIN SFT2C"/>
    <property type="match status" value="1"/>
</dbReference>
<dbReference type="InterPro" id="IPR011691">
    <property type="entry name" value="Vesicle_transpt_SFT2"/>
</dbReference>
<dbReference type="GO" id="GO:0016192">
    <property type="term" value="P:vesicle-mediated transport"/>
    <property type="evidence" value="ECO:0007669"/>
    <property type="project" value="InterPro"/>
</dbReference>
<dbReference type="InterPro" id="IPR007305">
    <property type="entry name" value="Vesicle_transpt_Got1/SFT2"/>
</dbReference>
<dbReference type="OMA" id="GLMFFTR"/>
<keyword evidence="4 9" id="KW-0812">Transmembrane</keyword>
<dbReference type="STRING" id="75743.A0A401QDU0"/>
<keyword evidence="12" id="KW-1185">Reference proteome</keyword>
<comment type="caution">
    <text evidence="11">The sequence shown here is derived from an EMBL/GenBank/DDBJ whole genome shotgun (WGS) entry which is preliminary data.</text>
</comment>
<dbReference type="Pfam" id="PF04178">
    <property type="entry name" value="Got1"/>
    <property type="match status" value="1"/>
</dbReference>
<keyword evidence="3 9" id="KW-0813">Transport</keyword>
<dbReference type="Proteomes" id="UP000288216">
    <property type="component" value="Unassembled WGS sequence"/>
</dbReference>
<comment type="function">
    <text evidence="1 9">May be involved in fusion of retrograde transport vesicles derived from an endocytic compartment with the Golgi complex.</text>
</comment>
<dbReference type="GO" id="GO:0016020">
    <property type="term" value="C:membrane"/>
    <property type="evidence" value="ECO:0007669"/>
    <property type="project" value="UniProtKB-SubCell"/>
</dbReference>
<feature type="transmembrane region" description="Helical" evidence="9">
    <location>
        <begin position="122"/>
        <end position="144"/>
    </location>
</feature>
<dbReference type="AlphaFoldDB" id="A0A401QDU0"/>
<evidence type="ECO:0000256" key="7">
    <source>
        <dbReference type="ARBA" id="ARBA00023136"/>
    </source>
</evidence>
<feature type="transmembrane region" description="Helical" evidence="9">
    <location>
        <begin position="156"/>
        <end position="174"/>
    </location>
</feature>
<keyword evidence="7 9" id="KW-0472">Membrane</keyword>
<dbReference type="GO" id="GO:0015031">
    <property type="term" value="P:protein transport"/>
    <property type="evidence" value="ECO:0007669"/>
    <property type="project" value="UniProtKB-KW"/>
</dbReference>
<keyword evidence="6 9" id="KW-1133">Transmembrane helix</keyword>
<keyword evidence="5 9" id="KW-0653">Protein transport</keyword>
<feature type="region of interest" description="Disordered" evidence="10">
    <location>
        <begin position="53"/>
        <end position="72"/>
    </location>
</feature>
<reference evidence="11 12" key="1">
    <citation type="journal article" date="2018" name="Nat. Ecol. Evol.">
        <title>Shark genomes provide insights into elasmobranch evolution and the origin of vertebrates.</title>
        <authorList>
            <person name="Hara Y"/>
            <person name="Yamaguchi K"/>
            <person name="Onimaru K"/>
            <person name="Kadota M"/>
            <person name="Koyanagi M"/>
            <person name="Keeley SD"/>
            <person name="Tatsumi K"/>
            <person name="Tanaka K"/>
            <person name="Motone F"/>
            <person name="Kageyama Y"/>
            <person name="Nozu R"/>
            <person name="Adachi N"/>
            <person name="Nishimura O"/>
            <person name="Nakagawa R"/>
            <person name="Tanegashima C"/>
            <person name="Kiyatake I"/>
            <person name="Matsumoto R"/>
            <person name="Murakumo K"/>
            <person name="Nishida K"/>
            <person name="Terakita A"/>
            <person name="Kuratani S"/>
            <person name="Sato K"/>
            <person name="Hyodo S Kuraku.S."/>
        </authorList>
    </citation>
    <scope>NUCLEOTIDE SEQUENCE [LARGE SCALE GENOMIC DNA]</scope>
</reference>
<feature type="region of interest" description="Disordered" evidence="10">
    <location>
        <begin position="1"/>
        <end position="36"/>
    </location>
</feature>
<evidence type="ECO:0000256" key="4">
    <source>
        <dbReference type="ARBA" id="ARBA00022692"/>
    </source>
</evidence>
<evidence type="ECO:0000256" key="8">
    <source>
        <dbReference type="ARBA" id="ARBA00025800"/>
    </source>
</evidence>
<comment type="caution">
    <text evidence="9">Lacks conserved residue(s) required for the propagation of feature annotation.</text>
</comment>
<evidence type="ECO:0000256" key="5">
    <source>
        <dbReference type="ARBA" id="ARBA00022927"/>
    </source>
</evidence>
<evidence type="ECO:0000256" key="3">
    <source>
        <dbReference type="ARBA" id="ARBA00022448"/>
    </source>
</evidence>
<evidence type="ECO:0000313" key="12">
    <source>
        <dbReference type="Proteomes" id="UP000288216"/>
    </source>
</evidence>
<feature type="transmembrane region" description="Helical" evidence="9">
    <location>
        <begin position="93"/>
        <end position="116"/>
    </location>
</feature>
<comment type="subcellular location">
    <subcellularLocation>
        <location evidence="2 9">Membrane</location>
        <topology evidence="2 9">Multi-pass membrane protein</topology>
    </subcellularLocation>
</comment>
<dbReference type="GO" id="GO:0012505">
    <property type="term" value="C:endomembrane system"/>
    <property type="evidence" value="ECO:0007669"/>
    <property type="project" value="UniProtKB-ARBA"/>
</dbReference>
<proteinExistence type="inferred from homology"/>
<evidence type="ECO:0000256" key="9">
    <source>
        <dbReference type="RuleBase" id="RU363111"/>
    </source>
</evidence>
<gene>
    <name evidence="11" type="ORF">scyTo_0024216</name>
</gene>
<sequence>MTDLNRQLQEYLSQSRGGQNRDGGDSEPLLAPDGDSHAPIRAVSGWMSRMNPFSGRNNKTAPSQGSGPPSGGFWSTDPDPCLSVLSRRQRLTAFGLCLAMGLLCFSLSAVYAPFILLKARKFALLFTLGSLFVLAGLGLLRGPWNQLRQLLSRDQLPFTAAYLGSLFATLYSALALQSTALTAVAATFQLLTLAGYLVSSIPGGTTGLRFIGSLFTSAFKRTVSKTLPV</sequence>
<protein>
    <recommendedName>
        <fullName evidence="9">Vesicle transport protein</fullName>
    </recommendedName>
</protein>
<name>A0A401QDU0_SCYTO</name>
<evidence type="ECO:0000313" key="11">
    <source>
        <dbReference type="EMBL" id="GCB83523.1"/>
    </source>
</evidence>
<feature type="compositionally biased region" description="Polar residues" evidence="10">
    <location>
        <begin position="1"/>
        <end position="18"/>
    </location>
</feature>
<accession>A0A401QDU0</accession>
<evidence type="ECO:0000256" key="1">
    <source>
        <dbReference type="ARBA" id="ARBA00003566"/>
    </source>
</evidence>
<dbReference type="GO" id="GO:0005737">
    <property type="term" value="C:cytoplasm"/>
    <property type="evidence" value="ECO:0007669"/>
    <property type="project" value="UniProtKB-ARBA"/>
</dbReference>
<evidence type="ECO:0000256" key="2">
    <source>
        <dbReference type="ARBA" id="ARBA00004141"/>
    </source>
</evidence>
<evidence type="ECO:0000256" key="6">
    <source>
        <dbReference type="ARBA" id="ARBA00022989"/>
    </source>
</evidence>
<comment type="similarity">
    <text evidence="8 9">Belongs to the SFT2 family.</text>
</comment>
<dbReference type="EMBL" id="BFAA01041297">
    <property type="protein sequence ID" value="GCB83523.1"/>
    <property type="molecule type" value="Genomic_DNA"/>
</dbReference>
<evidence type="ECO:0000256" key="10">
    <source>
        <dbReference type="SAM" id="MobiDB-lite"/>
    </source>
</evidence>